<comment type="caution">
    <text evidence="2">The sequence shown here is derived from an EMBL/GenBank/DDBJ whole genome shotgun (WGS) entry which is preliminary data.</text>
</comment>
<accession>A0ABR0C781</accession>
<reference evidence="2 3" key="1">
    <citation type="journal article" date="2024" name="Microbiol. Resour. Announc.">
        <title>Genome annotations for the ascomycete fungi Trichoderma harzianum, Trichoderma aggressivum, and Purpureocillium lilacinum.</title>
        <authorList>
            <person name="Beijen E.P.W."/>
            <person name="Ohm R.A."/>
        </authorList>
    </citation>
    <scope>NUCLEOTIDE SEQUENCE [LARGE SCALE GENOMIC DNA]</scope>
    <source>
        <strain evidence="2 3">CBS 150709</strain>
    </source>
</reference>
<keyword evidence="3" id="KW-1185">Reference proteome</keyword>
<evidence type="ECO:0000256" key="1">
    <source>
        <dbReference type="SAM" id="MobiDB-lite"/>
    </source>
</evidence>
<sequence>MEAAARSELNATSIPWHHPRAISVPLTSGIVRPGRRDRGADELASSVDSIAALGTGLYRRTVIPLIASSQPDTTQPNLASADGRDTPVRGQRRIVWLQRGGSAGVSPERDMDRTHRRGAPVRGDRLFLGEASRGLIVQREALALDQCCSAGLSACPTWTHQHGTQPCQKTTSLHLPCSTVAGQQHRYAPGPDLQVRVMVPVFSARHFRQTSCSERARRARRATAQHGTGGGDPLLLPPCGHGNWRVVVGGVGGWTARAADQSSSQAAPNWGSAGRLG</sequence>
<organism evidence="2 3">
    <name type="scientific">Purpureocillium lilacinum</name>
    <name type="common">Paecilomyces lilacinus</name>
    <dbReference type="NCBI Taxonomy" id="33203"/>
    <lineage>
        <taxon>Eukaryota</taxon>
        <taxon>Fungi</taxon>
        <taxon>Dikarya</taxon>
        <taxon>Ascomycota</taxon>
        <taxon>Pezizomycotina</taxon>
        <taxon>Sordariomycetes</taxon>
        <taxon>Hypocreomycetidae</taxon>
        <taxon>Hypocreales</taxon>
        <taxon>Ophiocordycipitaceae</taxon>
        <taxon>Purpureocillium</taxon>
    </lineage>
</organism>
<feature type="compositionally biased region" description="Low complexity" evidence="1">
    <location>
        <begin position="258"/>
        <end position="267"/>
    </location>
</feature>
<evidence type="ECO:0000313" key="2">
    <source>
        <dbReference type="EMBL" id="KAK4092233.1"/>
    </source>
</evidence>
<dbReference type="EMBL" id="JAWRVI010000009">
    <property type="protein sequence ID" value="KAK4092233.1"/>
    <property type="molecule type" value="Genomic_DNA"/>
</dbReference>
<name>A0ABR0C781_PURLI</name>
<feature type="region of interest" description="Disordered" evidence="1">
    <location>
        <begin position="258"/>
        <end position="277"/>
    </location>
</feature>
<evidence type="ECO:0000313" key="3">
    <source>
        <dbReference type="Proteomes" id="UP001287286"/>
    </source>
</evidence>
<protein>
    <submittedName>
        <fullName evidence="2">Uncharacterized protein</fullName>
    </submittedName>
</protein>
<dbReference type="Proteomes" id="UP001287286">
    <property type="component" value="Unassembled WGS sequence"/>
</dbReference>
<gene>
    <name evidence="2" type="ORF">Purlil1_3486</name>
</gene>
<proteinExistence type="predicted"/>